<evidence type="ECO:0000256" key="7">
    <source>
        <dbReference type="ARBA" id="ARBA00023136"/>
    </source>
</evidence>
<evidence type="ECO:0000256" key="6">
    <source>
        <dbReference type="ARBA" id="ARBA00022989"/>
    </source>
</evidence>
<evidence type="ECO:0000259" key="9">
    <source>
        <dbReference type="PROSITE" id="PS51012"/>
    </source>
</evidence>
<evidence type="ECO:0000256" key="1">
    <source>
        <dbReference type="ARBA" id="ARBA00004651"/>
    </source>
</evidence>
<reference evidence="10 11" key="1">
    <citation type="submission" date="2013-06" db="EMBL/GenBank/DDBJ databases">
        <title>Draft genome sequence of Thauera terpenica.</title>
        <authorList>
            <person name="Liu B."/>
            <person name="Frostegard A.H."/>
            <person name="Shapleigh J.P."/>
        </authorList>
    </citation>
    <scope>NUCLEOTIDE SEQUENCE [LARGE SCALE GENOMIC DNA]</scope>
    <source>
        <strain evidence="10 11">58Eu</strain>
    </source>
</reference>
<comment type="similarity">
    <text evidence="2 8">Belongs to the ABC-2 integral membrane protein family.</text>
</comment>
<dbReference type="AlphaFoldDB" id="S9ZBY5"/>
<dbReference type="STRING" id="1348657.M622_04845"/>
<dbReference type="InterPro" id="IPR051449">
    <property type="entry name" value="ABC-2_transporter_component"/>
</dbReference>
<keyword evidence="7 8" id="KW-0472">Membrane</keyword>
<accession>S9ZBY5</accession>
<dbReference type="PRINTS" id="PR00164">
    <property type="entry name" value="ABC2TRNSPORT"/>
</dbReference>
<feature type="domain" description="ABC transmembrane type-2" evidence="9">
    <location>
        <begin position="143"/>
        <end position="374"/>
    </location>
</feature>
<evidence type="ECO:0000313" key="10">
    <source>
        <dbReference type="EMBL" id="EPZ14785.1"/>
    </source>
</evidence>
<dbReference type="eggNOG" id="COG0842">
    <property type="taxonomic scope" value="Bacteria"/>
</dbReference>
<keyword evidence="4 8" id="KW-1003">Cell membrane</keyword>
<comment type="subcellular location">
    <subcellularLocation>
        <location evidence="8">Cell inner membrane</location>
        <topology evidence="8">Multi-pass membrane protein</topology>
    </subcellularLocation>
    <subcellularLocation>
        <location evidence="1">Cell membrane</location>
        <topology evidence="1">Multi-pass membrane protein</topology>
    </subcellularLocation>
</comment>
<evidence type="ECO:0000256" key="5">
    <source>
        <dbReference type="ARBA" id="ARBA00022692"/>
    </source>
</evidence>
<evidence type="ECO:0000256" key="8">
    <source>
        <dbReference type="RuleBase" id="RU361157"/>
    </source>
</evidence>
<feature type="transmembrane region" description="Helical" evidence="8">
    <location>
        <begin position="30"/>
        <end position="51"/>
    </location>
</feature>
<feature type="transmembrane region" description="Helical" evidence="8">
    <location>
        <begin position="226"/>
        <end position="253"/>
    </location>
</feature>
<dbReference type="Pfam" id="PF12698">
    <property type="entry name" value="ABC2_membrane_3"/>
    <property type="match status" value="1"/>
</dbReference>
<dbReference type="InterPro" id="IPR013525">
    <property type="entry name" value="ABC2_TM"/>
</dbReference>
<dbReference type="GO" id="GO:0043190">
    <property type="term" value="C:ATP-binding cassette (ABC) transporter complex"/>
    <property type="evidence" value="ECO:0007669"/>
    <property type="project" value="InterPro"/>
</dbReference>
<keyword evidence="5 8" id="KW-0812">Transmembrane</keyword>
<dbReference type="PATRIC" id="fig|1348657.5.peg.2724"/>
<feature type="transmembrane region" description="Helical" evidence="8">
    <location>
        <begin position="183"/>
        <end position="205"/>
    </location>
</feature>
<dbReference type="Proteomes" id="UP000015455">
    <property type="component" value="Unassembled WGS sequence"/>
</dbReference>
<sequence length="376" mass="40864">MMTLLESITGSLRRISFLFRKEVLAILKDPAIRVILIVPIVIQSLVFGYAATYDLNHVRYAVLNESRGAASTNLLARLEGSKVFVRAATLRNSSDIARAIDNGEALLVLHFAPDFDAKLASTGSAPVQLILDGRNSTTANMAAGHLSTLIGQFNASLPNAVRPPVNIEIRAWFNPNLESRWNIVPALIASLSMIQTLLLAALSVAREREQGTFDQLLVTPLRPMEILIGKASPAITIGLVQASLVFCVALFWFRIPFQGSLVVLYVGLVAFTTACVGIGLSISALSLNMHQAMVYAFVLIMPLILLSGLVTPVGNMPTALQILTYADPLRFAIDLVRRVYLEGAGWQDVGMDFVPMLVIAAITLPVAAWLFRNRLT</sequence>
<organism evidence="10 11">
    <name type="scientific">Thauera terpenica 58Eu</name>
    <dbReference type="NCBI Taxonomy" id="1348657"/>
    <lineage>
        <taxon>Bacteria</taxon>
        <taxon>Pseudomonadati</taxon>
        <taxon>Pseudomonadota</taxon>
        <taxon>Betaproteobacteria</taxon>
        <taxon>Rhodocyclales</taxon>
        <taxon>Zoogloeaceae</taxon>
        <taxon>Thauera</taxon>
    </lineage>
</organism>
<feature type="transmembrane region" description="Helical" evidence="8">
    <location>
        <begin position="292"/>
        <end position="310"/>
    </location>
</feature>
<evidence type="ECO:0000256" key="2">
    <source>
        <dbReference type="ARBA" id="ARBA00007783"/>
    </source>
</evidence>
<dbReference type="RefSeq" id="WP_021250127.1">
    <property type="nucleotide sequence ID" value="NZ_ATJV01000070.1"/>
</dbReference>
<keyword evidence="3 8" id="KW-0813">Transport</keyword>
<dbReference type="InterPro" id="IPR000412">
    <property type="entry name" value="ABC_2_transport"/>
</dbReference>
<dbReference type="EMBL" id="ATJV01000070">
    <property type="protein sequence ID" value="EPZ14785.1"/>
    <property type="molecule type" value="Genomic_DNA"/>
</dbReference>
<protein>
    <recommendedName>
        <fullName evidence="8">Transport permease protein</fullName>
    </recommendedName>
</protein>
<evidence type="ECO:0000256" key="4">
    <source>
        <dbReference type="ARBA" id="ARBA00022475"/>
    </source>
</evidence>
<dbReference type="PANTHER" id="PTHR30294">
    <property type="entry name" value="MEMBRANE COMPONENT OF ABC TRANSPORTER YHHJ-RELATED"/>
    <property type="match status" value="1"/>
</dbReference>
<dbReference type="PROSITE" id="PS51012">
    <property type="entry name" value="ABC_TM2"/>
    <property type="match status" value="1"/>
</dbReference>
<dbReference type="InterPro" id="IPR047817">
    <property type="entry name" value="ABC2_TM_bact-type"/>
</dbReference>
<dbReference type="PANTHER" id="PTHR30294:SF44">
    <property type="entry name" value="MULTIDRUG ABC TRANSPORTER PERMEASE YBHR-RELATED"/>
    <property type="match status" value="1"/>
</dbReference>
<evidence type="ECO:0000313" key="11">
    <source>
        <dbReference type="Proteomes" id="UP000015455"/>
    </source>
</evidence>
<feature type="transmembrane region" description="Helical" evidence="8">
    <location>
        <begin position="259"/>
        <end position="280"/>
    </location>
</feature>
<dbReference type="Gene3D" id="3.40.1710.10">
    <property type="entry name" value="abc type-2 transporter like domain"/>
    <property type="match status" value="1"/>
</dbReference>
<evidence type="ECO:0000256" key="3">
    <source>
        <dbReference type="ARBA" id="ARBA00022448"/>
    </source>
</evidence>
<comment type="caution">
    <text evidence="10">The sequence shown here is derived from an EMBL/GenBank/DDBJ whole genome shotgun (WGS) entry which is preliminary data.</text>
</comment>
<gene>
    <name evidence="10" type="ORF">M622_04845</name>
</gene>
<dbReference type="GO" id="GO:0140359">
    <property type="term" value="F:ABC-type transporter activity"/>
    <property type="evidence" value="ECO:0007669"/>
    <property type="project" value="InterPro"/>
</dbReference>
<keyword evidence="6 8" id="KW-1133">Transmembrane helix</keyword>
<feature type="transmembrane region" description="Helical" evidence="8">
    <location>
        <begin position="353"/>
        <end position="371"/>
    </location>
</feature>
<name>S9ZBY5_9RHOO</name>
<proteinExistence type="inferred from homology"/>
<keyword evidence="11" id="KW-1185">Reference proteome</keyword>